<name>A0A2T0STI6_9PSEU</name>
<evidence type="ECO:0000259" key="5">
    <source>
        <dbReference type="PROSITE" id="PS51635"/>
    </source>
</evidence>
<dbReference type="PROSITE" id="PS51635">
    <property type="entry name" value="PNPLA"/>
    <property type="match status" value="1"/>
</dbReference>
<dbReference type="OrthoDB" id="2339873at2"/>
<gene>
    <name evidence="6" type="ORF">CLV43_111103</name>
</gene>
<keyword evidence="1 4" id="KW-0378">Hydrolase</keyword>
<dbReference type="Gene3D" id="3.40.1090.10">
    <property type="entry name" value="Cytosolic phospholipase A2 catalytic domain"/>
    <property type="match status" value="2"/>
</dbReference>
<evidence type="ECO:0000256" key="1">
    <source>
        <dbReference type="ARBA" id="ARBA00022801"/>
    </source>
</evidence>
<sequence length="294" mass="30561">MIELPSPDSRAVVLGGGGALGAGWQNGLLAGLERRGLRLSDADVVIGTSAGALSGARNLLGLDPASLMPALLRFGATIKSDVDERRLGEMFRSMREVAGAADPEVGWKVVGRAVDDAVTAPEDVYVDVFSFLAGQVWPTNFACTGVDVDTGELRVWDRDSGVDLGRAVAASCSIPTLSPAVTVDGRRYLDGGLRGSLNAGVATGASRVIAISCLSLSPRAGESGALPGSDLDRTELASLRADRSRVETVEPDEDFWRLASGPMGMMDISRAGNAIEAGLAQADREHARLASAWG</sequence>
<accession>A0A2T0STI6</accession>
<comment type="caution">
    <text evidence="6">The sequence shown here is derived from an EMBL/GenBank/DDBJ whole genome shotgun (WGS) entry which is preliminary data.</text>
</comment>
<keyword evidence="2 4" id="KW-0442">Lipid degradation</keyword>
<feature type="active site" description="Nucleophile" evidence="4">
    <location>
        <position position="49"/>
    </location>
</feature>
<evidence type="ECO:0000256" key="3">
    <source>
        <dbReference type="ARBA" id="ARBA00023098"/>
    </source>
</evidence>
<organism evidence="6 7">
    <name type="scientific">Umezawaea tangerina</name>
    <dbReference type="NCBI Taxonomy" id="84725"/>
    <lineage>
        <taxon>Bacteria</taxon>
        <taxon>Bacillati</taxon>
        <taxon>Actinomycetota</taxon>
        <taxon>Actinomycetes</taxon>
        <taxon>Pseudonocardiales</taxon>
        <taxon>Pseudonocardiaceae</taxon>
        <taxon>Umezawaea</taxon>
    </lineage>
</organism>
<evidence type="ECO:0000256" key="4">
    <source>
        <dbReference type="PROSITE-ProRule" id="PRU01161"/>
    </source>
</evidence>
<keyword evidence="3 4" id="KW-0443">Lipid metabolism</keyword>
<dbReference type="InterPro" id="IPR002641">
    <property type="entry name" value="PNPLA_dom"/>
</dbReference>
<evidence type="ECO:0000256" key="2">
    <source>
        <dbReference type="ARBA" id="ARBA00022963"/>
    </source>
</evidence>
<feature type="short sequence motif" description="GXGXXG" evidence="4">
    <location>
        <begin position="16"/>
        <end position="21"/>
    </location>
</feature>
<feature type="short sequence motif" description="GXSXG" evidence="4">
    <location>
        <begin position="47"/>
        <end position="51"/>
    </location>
</feature>
<feature type="active site" description="Proton acceptor" evidence="4">
    <location>
        <position position="190"/>
    </location>
</feature>
<dbReference type="RefSeq" id="WP_106192133.1">
    <property type="nucleotide sequence ID" value="NZ_PVTF01000011.1"/>
</dbReference>
<dbReference type="PANTHER" id="PTHR14226">
    <property type="entry name" value="NEUROPATHY TARGET ESTERASE/SWISS CHEESE D.MELANOGASTER"/>
    <property type="match status" value="1"/>
</dbReference>
<protein>
    <submittedName>
        <fullName evidence="6">NTE family protein</fullName>
    </submittedName>
</protein>
<dbReference type="EMBL" id="PVTF01000011">
    <property type="protein sequence ID" value="PRY36731.1"/>
    <property type="molecule type" value="Genomic_DNA"/>
</dbReference>
<dbReference type="InterPro" id="IPR050301">
    <property type="entry name" value="NTE"/>
</dbReference>
<keyword evidence="7" id="KW-1185">Reference proteome</keyword>
<dbReference type="Pfam" id="PF01734">
    <property type="entry name" value="Patatin"/>
    <property type="match status" value="1"/>
</dbReference>
<proteinExistence type="predicted"/>
<dbReference type="AlphaFoldDB" id="A0A2T0STI6"/>
<dbReference type="PANTHER" id="PTHR14226:SF57">
    <property type="entry name" value="BLR7027 PROTEIN"/>
    <property type="match status" value="1"/>
</dbReference>
<feature type="short sequence motif" description="DGA/G" evidence="4">
    <location>
        <begin position="190"/>
        <end position="192"/>
    </location>
</feature>
<dbReference type="GO" id="GO:0016787">
    <property type="term" value="F:hydrolase activity"/>
    <property type="evidence" value="ECO:0007669"/>
    <property type="project" value="UniProtKB-UniRule"/>
</dbReference>
<dbReference type="InterPro" id="IPR016035">
    <property type="entry name" value="Acyl_Trfase/lysoPLipase"/>
</dbReference>
<evidence type="ECO:0000313" key="6">
    <source>
        <dbReference type="EMBL" id="PRY36731.1"/>
    </source>
</evidence>
<dbReference type="SUPFAM" id="SSF52151">
    <property type="entry name" value="FabD/lysophospholipase-like"/>
    <property type="match status" value="1"/>
</dbReference>
<reference evidence="6 7" key="1">
    <citation type="submission" date="2018-03" db="EMBL/GenBank/DDBJ databases">
        <title>Genomic Encyclopedia of Archaeal and Bacterial Type Strains, Phase II (KMG-II): from individual species to whole genera.</title>
        <authorList>
            <person name="Goeker M."/>
        </authorList>
    </citation>
    <scope>NUCLEOTIDE SEQUENCE [LARGE SCALE GENOMIC DNA]</scope>
    <source>
        <strain evidence="6 7">DSM 44720</strain>
    </source>
</reference>
<dbReference type="GO" id="GO:0016042">
    <property type="term" value="P:lipid catabolic process"/>
    <property type="evidence" value="ECO:0007669"/>
    <property type="project" value="UniProtKB-UniRule"/>
</dbReference>
<feature type="domain" description="PNPLA" evidence="5">
    <location>
        <begin position="12"/>
        <end position="203"/>
    </location>
</feature>
<evidence type="ECO:0000313" key="7">
    <source>
        <dbReference type="Proteomes" id="UP000239494"/>
    </source>
</evidence>
<dbReference type="Proteomes" id="UP000239494">
    <property type="component" value="Unassembled WGS sequence"/>
</dbReference>